<dbReference type="InterPro" id="IPR055768">
    <property type="entry name" value="DUF7344"/>
</dbReference>
<evidence type="ECO:0000256" key="1">
    <source>
        <dbReference type="SAM" id="MobiDB-lite"/>
    </source>
</evidence>
<organism evidence="3 4">
    <name type="scientific">Halobacterium jilantaiense</name>
    <dbReference type="NCBI Taxonomy" id="355548"/>
    <lineage>
        <taxon>Archaea</taxon>
        <taxon>Methanobacteriati</taxon>
        <taxon>Methanobacteriota</taxon>
        <taxon>Stenosarchaea group</taxon>
        <taxon>Halobacteria</taxon>
        <taxon>Halobacteriales</taxon>
        <taxon>Halobacteriaceae</taxon>
        <taxon>Halobacterium</taxon>
    </lineage>
</organism>
<evidence type="ECO:0000259" key="2">
    <source>
        <dbReference type="Pfam" id="PF24035"/>
    </source>
</evidence>
<sequence>MGGDDSPVYSLPDADDWRPSSGSGDVAPPPDALFGALADATRRRVLWYLLDESPAAVDELADVLAGWRLGDQHTVGPDEHDSVVAALHHTHLPILNDAGLVDYDDDDTTAAATPLAPVVEDTVRFACAYDAAFTGRR</sequence>
<dbReference type="InterPro" id="IPR036390">
    <property type="entry name" value="WH_DNA-bd_sf"/>
</dbReference>
<dbReference type="Proteomes" id="UP000198518">
    <property type="component" value="Unassembled WGS sequence"/>
</dbReference>
<dbReference type="OrthoDB" id="21363at2157"/>
<gene>
    <name evidence="3" type="ORF">SAMN04487945_2012</name>
</gene>
<reference evidence="3 4" key="1">
    <citation type="submission" date="2016-10" db="EMBL/GenBank/DDBJ databases">
        <authorList>
            <person name="de Groot N.N."/>
        </authorList>
    </citation>
    <scope>NUCLEOTIDE SEQUENCE [LARGE SCALE GENOMIC DNA]</scope>
    <source>
        <strain evidence="3 4">CGMCC 1.5337</strain>
    </source>
</reference>
<dbReference type="Pfam" id="PF24035">
    <property type="entry name" value="DUF7344"/>
    <property type="match status" value="1"/>
</dbReference>
<dbReference type="Gene3D" id="1.10.10.10">
    <property type="entry name" value="Winged helix-like DNA-binding domain superfamily/Winged helix DNA-binding domain"/>
    <property type="match status" value="1"/>
</dbReference>
<evidence type="ECO:0000313" key="3">
    <source>
        <dbReference type="EMBL" id="SEW18572.1"/>
    </source>
</evidence>
<evidence type="ECO:0000313" key="4">
    <source>
        <dbReference type="Proteomes" id="UP000198518"/>
    </source>
</evidence>
<feature type="region of interest" description="Disordered" evidence="1">
    <location>
        <begin position="1"/>
        <end position="30"/>
    </location>
</feature>
<dbReference type="SUPFAM" id="SSF46785">
    <property type="entry name" value="Winged helix' DNA-binding domain"/>
    <property type="match status" value="1"/>
</dbReference>
<feature type="domain" description="DUF7344" evidence="2">
    <location>
        <begin position="34"/>
        <end position="109"/>
    </location>
</feature>
<dbReference type="InterPro" id="IPR036388">
    <property type="entry name" value="WH-like_DNA-bd_sf"/>
</dbReference>
<dbReference type="EMBL" id="FOJA01000001">
    <property type="protein sequence ID" value="SEW18572.1"/>
    <property type="molecule type" value="Genomic_DNA"/>
</dbReference>
<name>A0A1I0PVU4_9EURY</name>
<protein>
    <recommendedName>
        <fullName evidence="2">DUF7344 domain-containing protein</fullName>
    </recommendedName>
</protein>
<accession>A0A1I0PVU4</accession>
<dbReference type="AlphaFoldDB" id="A0A1I0PVU4"/>
<proteinExistence type="predicted"/>
<dbReference type="STRING" id="355548.SAMN04487945_2012"/>
<dbReference type="RefSeq" id="WP_089669259.1">
    <property type="nucleotide sequence ID" value="NZ_FOJA01000001.1"/>
</dbReference>
<keyword evidence="4" id="KW-1185">Reference proteome</keyword>